<name>A0A9P0D639_9CUCU</name>
<reference evidence="2" key="1">
    <citation type="submission" date="2022-01" db="EMBL/GenBank/DDBJ databases">
        <authorList>
            <person name="King R."/>
        </authorList>
    </citation>
    <scope>NUCLEOTIDE SEQUENCE</scope>
</reference>
<feature type="compositionally biased region" description="Basic and acidic residues" evidence="1">
    <location>
        <begin position="133"/>
        <end position="143"/>
    </location>
</feature>
<feature type="region of interest" description="Disordered" evidence="1">
    <location>
        <begin position="130"/>
        <end position="180"/>
    </location>
</feature>
<evidence type="ECO:0000313" key="3">
    <source>
        <dbReference type="Proteomes" id="UP001153636"/>
    </source>
</evidence>
<dbReference type="OrthoDB" id="6745046at2759"/>
<dbReference type="Proteomes" id="UP001153636">
    <property type="component" value="Chromosome 8"/>
</dbReference>
<evidence type="ECO:0000313" key="2">
    <source>
        <dbReference type="EMBL" id="CAH1114932.1"/>
    </source>
</evidence>
<dbReference type="PANTHER" id="PTHR10773">
    <property type="entry name" value="DNA-DIRECTED RNA POLYMERASES I, II, AND III SUBUNIT RPABC2"/>
    <property type="match status" value="1"/>
</dbReference>
<proteinExistence type="predicted"/>
<protein>
    <submittedName>
        <fullName evidence="2">Uncharacterized protein</fullName>
    </submittedName>
</protein>
<dbReference type="EMBL" id="OV651820">
    <property type="protein sequence ID" value="CAH1114932.1"/>
    <property type="molecule type" value="Genomic_DNA"/>
</dbReference>
<evidence type="ECO:0000256" key="1">
    <source>
        <dbReference type="SAM" id="MobiDB-lite"/>
    </source>
</evidence>
<dbReference type="PANTHER" id="PTHR10773:SF19">
    <property type="match status" value="1"/>
</dbReference>
<accession>A0A9P0D639</accession>
<feature type="compositionally biased region" description="Basic and acidic residues" evidence="1">
    <location>
        <begin position="968"/>
        <end position="982"/>
    </location>
</feature>
<feature type="region of interest" description="Disordered" evidence="1">
    <location>
        <begin position="965"/>
        <end position="984"/>
    </location>
</feature>
<sequence length="1006" mass="116672">MSLNKNVPWSSRTSKIVKNYIEKKQNVQNIKNVQIADASTTEKTENNRDESQTPMTCVIPSLGFLCNQMLQQSHLVLQTGVKQNVIEDTPKESVKNIQEKVVQNADLIESPNEDEEPNISQEVLHVTPEYDEELHRSPEREFVDFDDDDDVADPNYSDENESDEDQNEEAKKNLTRKRKANPMNWKKNVTKRKRYSGLGYKTDSGSRVMNPKFLKESCGDNCKLSCKNRFPEERRQTIHSNFWSPSKTVDMRRQYIASIVTQVPIKRRREKTGERRGKRIFTNCYSFETEGKQETVCKKFFLNTLSISQQTVDTAVKKKKEGGIVTPDKRGRHQPANKISEEVRQNVRNHISKFPTYESHYSRERTKKKYLGNHLNISRMYRLYLEECKENGFGSESIAKEWLYSEIFNYEYNYSFKSPDNDTCDLCDQLQLQIRESESLDSRKKLQTEYDQHLADTTNRYKLKSEDKRKSRNNLQEKVIMIDLQKCLPTPDLHNSQSFYSLKLWTYNLTIQDATCEKTTASHIGVSCMSSYDDHPEMPQQCNNPQLGIEELVSHSLTEENIVYSPTCTIANNLITNLFNNPGTSTYKPWTNHGDNSITSNIIENSENEYQKTFTVLQKVSPSVSNYNSMLDSSCNGQQNNSDDDLLPITEEMPSLSDVPTHENISKKTRIRSATKISTAAYCDFLDNDEFEIEYSSSSWDGSSEEEDEDMPKAGCREKRKNKAKERQALYQKGKSYKKNDGTIVPEKKLRPNPCQGSDCFNKYGDIPEDKRISVFDHFWNLSPQRRRDWLVSMSKNGDVKRKRVKHLSRKSKTFQYFINEGEGQRPDCLKFLLATLDISQRYVYYTLSNASYGLPKEDMREKTIPANKTPDHILTSLKKFMTSLPALPSHYSRKDSIKVYLPQEFKNVSKLYLFYKSEQTKNGIDVVSERLFRNIFSKEFKIGFHVPKKDKCVKCVGFENNPGPENKALKKAHEKERDESKKRFKVHQNVHNRNNSIIIRSSKGA</sequence>
<gene>
    <name evidence="2" type="ORF">PSYICH_LOCUS14065</name>
</gene>
<feature type="region of interest" description="Disordered" evidence="1">
    <location>
        <begin position="696"/>
        <end position="726"/>
    </location>
</feature>
<dbReference type="AlphaFoldDB" id="A0A9P0D639"/>
<keyword evidence="3" id="KW-1185">Reference proteome</keyword>
<feature type="compositionally biased region" description="Acidic residues" evidence="1">
    <location>
        <begin position="144"/>
        <end position="167"/>
    </location>
</feature>
<organism evidence="2 3">
    <name type="scientific">Psylliodes chrysocephalus</name>
    <dbReference type="NCBI Taxonomy" id="3402493"/>
    <lineage>
        <taxon>Eukaryota</taxon>
        <taxon>Metazoa</taxon>
        <taxon>Ecdysozoa</taxon>
        <taxon>Arthropoda</taxon>
        <taxon>Hexapoda</taxon>
        <taxon>Insecta</taxon>
        <taxon>Pterygota</taxon>
        <taxon>Neoptera</taxon>
        <taxon>Endopterygota</taxon>
        <taxon>Coleoptera</taxon>
        <taxon>Polyphaga</taxon>
        <taxon>Cucujiformia</taxon>
        <taxon>Chrysomeloidea</taxon>
        <taxon>Chrysomelidae</taxon>
        <taxon>Galerucinae</taxon>
        <taxon>Alticini</taxon>
        <taxon>Psylliodes</taxon>
    </lineage>
</organism>